<dbReference type="AlphaFoldDB" id="A0A1A9AD45"/>
<proteinExistence type="predicted"/>
<feature type="compositionally biased region" description="Basic and acidic residues" evidence="1">
    <location>
        <begin position="18"/>
        <end position="27"/>
    </location>
</feature>
<feature type="region of interest" description="Disordered" evidence="1">
    <location>
        <begin position="1"/>
        <end position="27"/>
    </location>
</feature>
<dbReference type="EMBL" id="LT594324">
    <property type="protein sequence ID" value="SBT54430.1"/>
    <property type="molecule type" value="Genomic_DNA"/>
</dbReference>
<evidence type="ECO:0000313" key="3">
    <source>
        <dbReference type="EMBL" id="SBT54430.1"/>
    </source>
</evidence>
<accession>A0A1A9AD45</accession>
<dbReference type="Proteomes" id="UP000198765">
    <property type="component" value="Chromosome I"/>
</dbReference>
<keyword evidence="4" id="KW-1185">Reference proteome</keyword>
<evidence type="ECO:0000313" key="4">
    <source>
        <dbReference type="Proteomes" id="UP000198765"/>
    </source>
</evidence>
<keyword evidence="2" id="KW-0812">Transmembrane</keyword>
<protein>
    <submittedName>
        <fullName evidence="3">Uncharacterized protein</fullName>
    </submittedName>
</protein>
<sequence>MPYVREQTGNGRQVFVSTHERPDQRDTPVIDLDATREQPACPDPDGQRHGWQALRSRQVSLPLVLALLLGTAAAAAVGTYRWQARHQRLAEESAASVYVLAQAEIAGVERDGPLARIKSSVIVANTGPLPVEVTDIQAVEGSLALSAVGPDVVRPGLRSFAAWVTVDCTTPVPNESVPVVISVRPADGKPRDLTYQVPPRPWQYAYESVCLPPPQLRVVRVPAQ</sequence>
<keyword evidence="2" id="KW-0472">Membrane</keyword>
<feature type="transmembrane region" description="Helical" evidence="2">
    <location>
        <begin position="59"/>
        <end position="80"/>
    </location>
</feature>
<organism evidence="3 4">
    <name type="scientific">Micromonospora narathiwatensis</name>
    <dbReference type="NCBI Taxonomy" id="299146"/>
    <lineage>
        <taxon>Bacteria</taxon>
        <taxon>Bacillati</taxon>
        <taxon>Actinomycetota</taxon>
        <taxon>Actinomycetes</taxon>
        <taxon>Micromonosporales</taxon>
        <taxon>Micromonosporaceae</taxon>
        <taxon>Micromonospora</taxon>
    </lineage>
</organism>
<evidence type="ECO:0000256" key="1">
    <source>
        <dbReference type="SAM" id="MobiDB-lite"/>
    </source>
</evidence>
<dbReference type="PATRIC" id="fig|299146.4.peg.5592"/>
<keyword evidence="2" id="KW-1133">Transmembrane helix</keyword>
<evidence type="ECO:0000256" key="2">
    <source>
        <dbReference type="SAM" id="Phobius"/>
    </source>
</evidence>
<reference evidence="3 4" key="1">
    <citation type="submission" date="2016-06" db="EMBL/GenBank/DDBJ databases">
        <authorList>
            <person name="Kjaerup R.B."/>
            <person name="Dalgaard T.S."/>
            <person name="Juul-Madsen H.R."/>
        </authorList>
    </citation>
    <scope>NUCLEOTIDE SEQUENCE [LARGE SCALE GENOMIC DNA]</scope>
    <source>
        <strain evidence="3 4">DSM 45248</strain>
    </source>
</reference>
<name>A0A1A9AD45_9ACTN</name>
<gene>
    <name evidence="3" type="ORF">GA0070621_5420</name>
</gene>